<protein>
    <submittedName>
        <fullName evidence="3">Acetyl esterase/lipase</fullName>
    </submittedName>
</protein>
<dbReference type="EMBL" id="QJJK01000004">
    <property type="protein sequence ID" value="PXW60039.1"/>
    <property type="molecule type" value="Genomic_DNA"/>
</dbReference>
<organism evidence="3 4">
    <name type="scientific">Chelatococcus asaccharovorans</name>
    <dbReference type="NCBI Taxonomy" id="28210"/>
    <lineage>
        <taxon>Bacteria</taxon>
        <taxon>Pseudomonadati</taxon>
        <taxon>Pseudomonadota</taxon>
        <taxon>Alphaproteobacteria</taxon>
        <taxon>Hyphomicrobiales</taxon>
        <taxon>Chelatococcaceae</taxon>
        <taxon>Chelatococcus</taxon>
    </lineage>
</organism>
<name>A0A2V3U8M4_9HYPH</name>
<dbReference type="OrthoDB" id="9806180at2"/>
<proteinExistence type="predicted"/>
<evidence type="ECO:0000313" key="3">
    <source>
        <dbReference type="EMBL" id="PXW60039.1"/>
    </source>
</evidence>
<dbReference type="SUPFAM" id="SSF53474">
    <property type="entry name" value="alpha/beta-Hydrolases"/>
    <property type="match status" value="1"/>
</dbReference>
<dbReference type="PANTHER" id="PTHR48081:SF8">
    <property type="entry name" value="ALPHA_BETA HYDROLASE FOLD-3 DOMAIN-CONTAINING PROTEIN-RELATED"/>
    <property type="match status" value="1"/>
</dbReference>
<accession>A0A2V3U8M4</accession>
<dbReference type="InterPro" id="IPR050300">
    <property type="entry name" value="GDXG_lipolytic_enzyme"/>
</dbReference>
<dbReference type="Proteomes" id="UP000248021">
    <property type="component" value="Unassembled WGS sequence"/>
</dbReference>
<feature type="domain" description="Alpha/beta hydrolase fold-3" evidence="2">
    <location>
        <begin position="88"/>
        <end position="292"/>
    </location>
</feature>
<dbReference type="InterPro" id="IPR013094">
    <property type="entry name" value="AB_hydrolase_3"/>
</dbReference>
<dbReference type="Pfam" id="PF07859">
    <property type="entry name" value="Abhydrolase_3"/>
    <property type="match status" value="1"/>
</dbReference>
<evidence type="ECO:0000256" key="1">
    <source>
        <dbReference type="ARBA" id="ARBA00022801"/>
    </source>
</evidence>
<dbReference type="InterPro" id="IPR029058">
    <property type="entry name" value="AB_hydrolase_fold"/>
</dbReference>
<dbReference type="PANTHER" id="PTHR48081">
    <property type="entry name" value="AB HYDROLASE SUPERFAMILY PROTEIN C4A8.06C"/>
    <property type="match status" value="1"/>
</dbReference>
<keyword evidence="4" id="KW-1185">Reference proteome</keyword>
<sequence length="314" mass="33871">MLDPALFDPAAVDLETARLNADIVAKADQAPDQWSLPPAVIRDMRARGIGAFPLAPKSPRAETVTIPGPAGPIALRIIAPAEPRGVYFHIHGGGWTFGGADLQDGRLERWVETAGLACVSVEYRLAPEHPYPAGPDDCEAAALWLVSEAKSRFGTERLFIGGESAGAHLSVVTLLRLRDRHRLTPFRAANLVAGAFDLGMTPSARQFGEEKLILRTLDIHLFVQNFLRNGGDLRDPDISPLYGDLRGLPPAIFTIGTRDALLDDNLFMSARWTAAGNRAELAVYPGGCHVFIGFPSALTEEALCRSEAFFAGIP</sequence>
<gene>
    <name evidence="3" type="ORF">C7450_10490</name>
</gene>
<evidence type="ECO:0000259" key="2">
    <source>
        <dbReference type="Pfam" id="PF07859"/>
    </source>
</evidence>
<keyword evidence="1" id="KW-0378">Hydrolase</keyword>
<comment type="caution">
    <text evidence="3">The sequence shown here is derived from an EMBL/GenBank/DDBJ whole genome shotgun (WGS) entry which is preliminary data.</text>
</comment>
<dbReference type="AlphaFoldDB" id="A0A2V3U8M4"/>
<dbReference type="RefSeq" id="WP_110374392.1">
    <property type="nucleotide sequence ID" value="NZ_JAHBRY010000001.1"/>
</dbReference>
<dbReference type="Gene3D" id="3.40.50.1820">
    <property type="entry name" value="alpha/beta hydrolase"/>
    <property type="match status" value="1"/>
</dbReference>
<dbReference type="GO" id="GO:0016787">
    <property type="term" value="F:hydrolase activity"/>
    <property type="evidence" value="ECO:0007669"/>
    <property type="project" value="UniProtKB-KW"/>
</dbReference>
<evidence type="ECO:0000313" key="4">
    <source>
        <dbReference type="Proteomes" id="UP000248021"/>
    </source>
</evidence>
<reference evidence="3 4" key="1">
    <citation type="submission" date="2018-05" db="EMBL/GenBank/DDBJ databases">
        <title>Genomic Encyclopedia of Type Strains, Phase IV (KMG-IV): sequencing the most valuable type-strain genomes for metagenomic binning, comparative biology and taxonomic classification.</title>
        <authorList>
            <person name="Goeker M."/>
        </authorList>
    </citation>
    <scope>NUCLEOTIDE SEQUENCE [LARGE SCALE GENOMIC DNA]</scope>
    <source>
        <strain evidence="3 4">DSM 6462</strain>
    </source>
</reference>